<keyword evidence="1" id="KW-1133">Transmembrane helix</keyword>
<accession>A0A451A345</accession>
<dbReference type="EMBL" id="CAADFW010000046">
    <property type="protein sequence ID" value="VFK60460.1"/>
    <property type="molecule type" value="Genomic_DNA"/>
</dbReference>
<protein>
    <submittedName>
        <fullName evidence="3">Uncharacterized protein</fullName>
    </submittedName>
</protein>
<evidence type="ECO:0000256" key="1">
    <source>
        <dbReference type="SAM" id="Phobius"/>
    </source>
</evidence>
<keyword evidence="1" id="KW-0812">Transmembrane</keyword>
<dbReference type="AlphaFoldDB" id="A0A451A345"/>
<organism evidence="3">
    <name type="scientific">Candidatus Kentrum sp. TC</name>
    <dbReference type="NCBI Taxonomy" id="2126339"/>
    <lineage>
        <taxon>Bacteria</taxon>
        <taxon>Pseudomonadati</taxon>
        <taxon>Pseudomonadota</taxon>
        <taxon>Gammaproteobacteria</taxon>
        <taxon>Candidatus Kentrum</taxon>
    </lineage>
</organism>
<reference evidence="3" key="1">
    <citation type="submission" date="2019-02" db="EMBL/GenBank/DDBJ databases">
        <authorList>
            <person name="Gruber-Vodicka R. H."/>
            <person name="Seah K. B. B."/>
        </authorList>
    </citation>
    <scope>NUCLEOTIDE SEQUENCE</scope>
    <source>
        <strain evidence="2">BECK_BZ123</strain>
        <strain evidence="3">BECK_BZ126</strain>
    </source>
</reference>
<dbReference type="EMBL" id="CAADFS010000047">
    <property type="protein sequence ID" value="VFK47437.1"/>
    <property type="molecule type" value="Genomic_DNA"/>
</dbReference>
<sequence>MNVRAEVEKVRTEVEKVRVEIERMGRRVIMWSVSAMIATSGVATTIFLAFFRYMN</sequence>
<proteinExistence type="predicted"/>
<feature type="transmembrane region" description="Helical" evidence="1">
    <location>
        <begin position="28"/>
        <end position="51"/>
    </location>
</feature>
<evidence type="ECO:0000313" key="3">
    <source>
        <dbReference type="EMBL" id="VFK60460.1"/>
    </source>
</evidence>
<name>A0A451A345_9GAMM</name>
<keyword evidence="1" id="KW-0472">Membrane</keyword>
<gene>
    <name evidence="2" type="ORF">BECKTC1821D_GA0114238_10475</name>
    <name evidence="3" type="ORF">BECKTC1821F_GA0114240_10466</name>
</gene>
<evidence type="ECO:0000313" key="2">
    <source>
        <dbReference type="EMBL" id="VFK47437.1"/>
    </source>
</evidence>